<dbReference type="PANTHER" id="PTHR46256:SF3">
    <property type="entry name" value="MYOSIN MOTOR DOMAIN-CONTAINING PROTEIN"/>
    <property type="match status" value="1"/>
</dbReference>
<evidence type="ECO:0000313" key="14">
    <source>
        <dbReference type="Proteomes" id="UP000507470"/>
    </source>
</evidence>
<keyword evidence="14" id="KW-1185">Reference proteome</keyword>
<dbReference type="GO" id="GO:0042995">
    <property type="term" value="C:cell projection"/>
    <property type="evidence" value="ECO:0007669"/>
    <property type="project" value="UniProtKB-SubCell"/>
</dbReference>
<dbReference type="AlphaFoldDB" id="A0A6J8AF04"/>
<dbReference type="Gene3D" id="3.40.850.10">
    <property type="entry name" value="Kinesin motor domain"/>
    <property type="match status" value="1"/>
</dbReference>
<evidence type="ECO:0000259" key="12">
    <source>
        <dbReference type="PROSITE" id="PS51456"/>
    </source>
</evidence>
<keyword evidence="6 11" id="KW-0067">ATP-binding</keyword>
<evidence type="ECO:0000256" key="3">
    <source>
        <dbReference type="ARBA" id="ARBA00022490"/>
    </source>
</evidence>
<keyword evidence="8 11" id="KW-0505">Motor protein</keyword>
<dbReference type="SUPFAM" id="SSF52540">
    <property type="entry name" value="P-loop containing nucleoside triphosphate hydrolases"/>
    <property type="match status" value="1"/>
</dbReference>
<dbReference type="GO" id="GO:0003779">
    <property type="term" value="F:actin binding"/>
    <property type="evidence" value="ECO:0007669"/>
    <property type="project" value="UniProtKB-KW"/>
</dbReference>
<keyword evidence="11" id="KW-0009">Actin-binding</keyword>
<keyword evidence="3" id="KW-0963">Cytoplasm</keyword>
<dbReference type="InterPro" id="IPR052409">
    <property type="entry name" value="Myosin-III_kinase_activity"/>
</dbReference>
<dbReference type="GO" id="GO:0004674">
    <property type="term" value="F:protein serine/threonine kinase activity"/>
    <property type="evidence" value="ECO:0007669"/>
    <property type="project" value="TreeGrafter"/>
</dbReference>
<dbReference type="GO" id="GO:0016459">
    <property type="term" value="C:myosin complex"/>
    <property type="evidence" value="ECO:0007669"/>
    <property type="project" value="UniProtKB-KW"/>
</dbReference>
<evidence type="ECO:0000256" key="9">
    <source>
        <dbReference type="ARBA" id="ARBA00023212"/>
    </source>
</evidence>
<dbReference type="Pfam" id="PF00063">
    <property type="entry name" value="Myosin_head"/>
    <property type="match status" value="1"/>
</dbReference>
<gene>
    <name evidence="13" type="ORF">MCOR_6753</name>
</gene>
<keyword evidence="10" id="KW-0966">Cell projection</keyword>
<evidence type="ECO:0000256" key="7">
    <source>
        <dbReference type="ARBA" id="ARBA00023123"/>
    </source>
</evidence>
<evidence type="ECO:0000256" key="4">
    <source>
        <dbReference type="ARBA" id="ARBA00022737"/>
    </source>
</evidence>
<accession>A0A6J8AF04</accession>
<evidence type="ECO:0000256" key="11">
    <source>
        <dbReference type="PROSITE-ProRule" id="PRU00782"/>
    </source>
</evidence>
<dbReference type="InterPro" id="IPR001609">
    <property type="entry name" value="Myosin_head_motor_dom-like"/>
</dbReference>
<evidence type="ECO:0000313" key="13">
    <source>
        <dbReference type="EMBL" id="CAC5366463.1"/>
    </source>
</evidence>
<reference evidence="13 14" key="1">
    <citation type="submission" date="2020-06" db="EMBL/GenBank/DDBJ databases">
        <authorList>
            <person name="Li R."/>
            <person name="Bekaert M."/>
        </authorList>
    </citation>
    <scope>NUCLEOTIDE SEQUENCE [LARGE SCALE GENOMIC DNA]</scope>
    <source>
        <strain evidence="14">wild</strain>
    </source>
</reference>
<proteinExistence type="inferred from homology"/>
<sequence length="146" mass="15721">MDLGTYIGDILVSVNPYAPLNIYGDQIGQDYGNLKLFSDMPPHIYALATKAYKSLMKSGVSQCVLVSGESGAGKTESTKMVVAQLVRISKSASSNLVEQIKKVNQLLEAFGNAHTVMNDNSSRFGKLIEIQFLKTGVVVGGSNYPE</sequence>
<dbReference type="GO" id="GO:0000146">
    <property type="term" value="F:microfilament motor activity"/>
    <property type="evidence" value="ECO:0007669"/>
    <property type="project" value="TreeGrafter"/>
</dbReference>
<evidence type="ECO:0000256" key="5">
    <source>
        <dbReference type="ARBA" id="ARBA00022741"/>
    </source>
</evidence>
<dbReference type="PANTHER" id="PTHR46256">
    <property type="entry name" value="AGAP011099-PA"/>
    <property type="match status" value="1"/>
</dbReference>
<dbReference type="InterPro" id="IPR036961">
    <property type="entry name" value="Kinesin_motor_dom_sf"/>
</dbReference>
<evidence type="ECO:0000256" key="1">
    <source>
        <dbReference type="ARBA" id="ARBA00004245"/>
    </source>
</evidence>
<dbReference type="OrthoDB" id="2914378at2759"/>
<comment type="similarity">
    <text evidence="11">Belongs to the TRAFAC class myosin-kinesin ATPase superfamily. Myosin family.</text>
</comment>
<keyword evidence="9" id="KW-0206">Cytoskeleton</keyword>
<evidence type="ECO:0000256" key="8">
    <source>
        <dbReference type="ARBA" id="ARBA00023175"/>
    </source>
</evidence>
<organism evidence="13 14">
    <name type="scientific">Mytilus coruscus</name>
    <name type="common">Sea mussel</name>
    <dbReference type="NCBI Taxonomy" id="42192"/>
    <lineage>
        <taxon>Eukaryota</taxon>
        <taxon>Metazoa</taxon>
        <taxon>Spiralia</taxon>
        <taxon>Lophotrochozoa</taxon>
        <taxon>Mollusca</taxon>
        <taxon>Bivalvia</taxon>
        <taxon>Autobranchia</taxon>
        <taxon>Pteriomorphia</taxon>
        <taxon>Mytilida</taxon>
        <taxon>Mytiloidea</taxon>
        <taxon>Mytilidae</taxon>
        <taxon>Mytilinae</taxon>
        <taxon>Mytilus</taxon>
    </lineage>
</organism>
<comment type="subcellular location">
    <subcellularLocation>
        <location evidence="2">Cell projection</location>
    </subcellularLocation>
    <subcellularLocation>
        <location evidence="1">Cytoplasm</location>
        <location evidence="1">Cytoskeleton</location>
    </subcellularLocation>
</comment>
<dbReference type="PROSITE" id="PS51456">
    <property type="entry name" value="MYOSIN_MOTOR"/>
    <property type="match status" value="1"/>
</dbReference>
<dbReference type="EMBL" id="CACVKT020001259">
    <property type="protein sequence ID" value="CAC5366463.1"/>
    <property type="molecule type" value="Genomic_DNA"/>
</dbReference>
<feature type="domain" description="Myosin motor" evidence="12">
    <location>
        <begin position="1"/>
        <end position="146"/>
    </location>
</feature>
<keyword evidence="7 11" id="KW-0518">Myosin</keyword>
<evidence type="ECO:0000256" key="2">
    <source>
        <dbReference type="ARBA" id="ARBA00004316"/>
    </source>
</evidence>
<comment type="caution">
    <text evidence="11">Lacks conserved residue(s) required for the propagation of feature annotation.</text>
</comment>
<keyword evidence="5 11" id="KW-0547">Nucleotide-binding</keyword>
<keyword evidence="4" id="KW-0677">Repeat</keyword>
<feature type="binding site" evidence="11">
    <location>
        <begin position="68"/>
        <end position="75"/>
    </location>
    <ligand>
        <name>ATP</name>
        <dbReference type="ChEBI" id="CHEBI:30616"/>
    </ligand>
</feature>
<evidence type="ECO:0000256" key="6">
    <source>
        <dbReference type="ARBA" id="ARBA00022840"/>
    </source>
</evidence>
<dbReference type="InterPro" id="IPR027417">
    <property type="entry name" value="P-loop_NTPase"/>
</dbReference>
<name>A0A6J8AF04_MYTCO</name>
<dbReference type="PRINTS" id="PR00193">
    <property type="entry name" value="MYOSINHEAVY"/>
</dbReference>
<dbReference type="GO" id="GO:0030832">
    <property type="term" value="P:regulation of actin filament length"/>
    <property type="evidence" value="ECO:0007669"/>
    <property type="project" value="TreeGrafter"/>
</dbReference>
<dbReference type="Proteomes" id="UP000507470">
    <property type="component" value="Unassembled WGS sequence"/>
</dbReference>
<protein>
    <recommendedName>
        <fullName evidence="12">Myosin motor domain-containing protein</fullName>
    </recommendedName>
</protein>
<evidence type="ECO:0000256" key="10">
    <source>
        <dbReference type="ARBA" id="ARBA00023273"/>
    </source>
</evidence>
<dbReference type="GO" id="GO:0005524">
    <property type="term" value="F:ATP binding"/>
    <property type="evidence" value="ECO:0007669"/>
    <property type="project" value="UniProtKB-UniRule"/>
</dbReference>